<dbReference type="Pfam" id="PF10536">
    <property type="entry name" value="PMD"/>
    <property type="match status" value="1"/>
</dbReference>
<feature type="compositionally biased region" description="Basic and acidic residues" evidence="5">
    <location>
        <begin position="369"/>
        <end position="383"/>
    </location>
</feature>
<dbReference type="GO" id="GO:0006508">
    <property type="term" value="P:proteolysis"/>
    <property type="evidence" value="ECO:0007669"/>
    <property type="project" value="UniProtKB-KW"/>
</dbReference>
<keyword evidence="8" id="KW-1185">Reference proteome</keyword>
<dbReference type="GO" id="GO:0000725">
    <property type="term" value="P:recombinational repair"/>
    <property type="evidence" value="ECO:0007669"/>
    <property type="project" value="InterPro"/>
</dbReference>
<keyword evidence="4" id="KW-0175">Coiled coil</keyword>
<feature type="region of interest" description="Disordered" evidence="5">
    <location>
        <begin position="792"/>
        <end position="818"/>
    </location>
</feature>
<dbReference type="InterPro" id="IPR003653">
    <property type="entry name" value="Peptidase_C48_C"/>
</dbReference>
<evidence type="ECO:0000256" key="5">
    <source>
        <dbReference type="SAM" id="MobiDB-lite"/>
    </source>
</evidence>
<feature type="compositionally biased region" description="Basic and acidic residues" evidence="5">
    <location>
        <begin position="334"/>
        <end position="346"/>
    </location>
</feature>
<evidence type="ECO:0000313" key="8">
    <source>
        <dbReference type="Proteomes" id="UP000501690"/>
    </source>
</evidence>
<proteinExistence type="inferred from homology"/>
<evidence type="ECO:0000313" key="7">
    <source>
        <dbReference type="EMBL" id="QCE14941.1"/>
    </source>
</evidence>
<feature type="region of interest" description="Disordered" evidence="5">
    <location>
        <begin position="317"/>
        <end position="388"/>
    </location>
</feature>
<dbReference type="SUPFAM" id="SSF54001">
    <property type="entry name" value="Cysteine proteinases"/>
    <property type="match status" value="1"/>
</dbReference>
<sequence>MSSKRERKCIPEAGNKGKKKKVVENVDQVRIVHRCESKYIVEVNNVLKATHRKRIQATPFRWCLEVDNALEINCPLLREVLRRWVPQGEYIRVGQHLVGLSVYDVCVCLGLSMVGKCVEFDDDVSGVVGSLFEKKPITLRDIIKKIKNLVVSDDDVENACRLYLLLCFTVFYFPRTSRTVTNMPFKVLDNVDNLSEYNWAESVHSFLISALNRGCKVVREKINTRSLNLAGSVVVVQVWAAHRLGLEDVEGEVKFPRFLRWPSVKIRTPNIESAFEKNKGVSHSKQQVDLEEKFEKHERMILDMKEQLKKMRDEFFDAPEPDSCAGKGNDVNEEDKCPSEQWKSDEGQACPSHRKESPQPHQCEEDDLNDKPKANHNGDDKAIKPNTEGQSNTLFIDKAKLYKDVTAVGCPRTIYVDLNGEILRSDECQCFRPRGWIDNMSIMFAAYEFMYKQKMLTGKISRVIFNPFYTNAVILDCNKRKVNRREWCLDDYRHYLTRDLVSVQDILTADFLFAPVIYAEHWWCYAFNCKTKEFFVLDALAHKCRRRKQIDTHVVQNVENLFWLFLNDKNKLKPTFEVHIEDVPKQPNLKFSIIVLLTTSRHDCGIMVLKYLEIWDGIKRFDGKSMPAYTDEDLQQFRQQYICDWILHPENKHREAVFFDMADDGDIKNITPLSNRKSMNRMRFVACVVKECKPNGLGDMLITIKDPTDTAKASLHNKVLSDREFGSDIGVGSVLLLKEVAIFRPFGYLNITLRNIVKVFKYDITHPTEEEVQTSMPVVRLNYVVKQNVETDAQPSKNSSPNANVNTNFGPNLHPNVEPTNTTNVEDILQMMVPPSTNIPCVEVGEISKVQSSVLDNISLT</sequence>
<reference evidence="7 8" key="1">
    <citation type="submission" date="2019-04" db="EMBL/GenBank/DDBJ databases">
        <title>An improved genome assembly and genetic linkage map for asparagus bean, Vigna unguiculata ssp. sesquipedialis.</title>
        <authorList>
            <person name="Xia Q."/>
            <person name="Zhang R."/>
            <person name="Dong Y."/>
        </authorList>
    </citation>
    <scope>NUCLEOTIDE SEQUENCE [LARGE SCALE GENOMIC DNA]</scope>
    <source>
        <tissue evidence="7">Leaf</tissue>
    </source>
</reference>
<evidence type="ECO:0000256" key="3">
    <source>
        <dbReference type="ARBA" id="ARBA00022801"/>
    </source>
</evidence>
<dbReference type="InterPro" id="IPR019557">
    <property type="entry name" value="AminoTfrase-like_pln_mobile"/>
</dbReference>
<dbReference type="Pfam" id="PF15072">
    <property type="entry name" value="HROB"/>
    <property type="match status" value="1"/>
</dbReference>
<dbReference type="InterPro" id="IPR058570">
    <property type="entry name" value="HROB_OB"/>
</dbReference>
<dbReference type="PROSITE" id="PS50600">
    <property type="entry name" value="ULP_PROTEASE"/>
    <property type="match status" value="1"/>
</dbReference>
<feature type="coiled-coil region" evidence="4">
    <location>
        <begin position="287"/>
        <end position="314"/>
    </location>
</feature>
<keyword evidence="2" id="KW-0645">Protease</keyword>
<evidence type="ECO:0000259" key="6">
    <source>
        <dbReference type="PROSITE" id="PS50600"/>
    </source>
</evidence>
<comment type="similarity">
    <text evidence="1">Belongs to the peptidase C48 family.</text>
</comment>
<dbReference type="EMBL" id="CP039355">
    <property type="protein sequence ID" value="QCE14941.1"/>
    <property type="molecule type" value="Genomic_DNA"/>
</dbReference>
<feature type="domain" description="Ubiquitin-like protease family profile" evidence="6">
    <location>
        <begin position="421"/>
        <end position="615"/>
    </location>
</feature>
<dbReference type="PANTHER" id="PTHR14523:SF1">
    <property type="entry name" value="HOMOLOGOUS RECOMBINATION OB-FOLD PROTEIN"/>
    <property type="match status" value="1"/>
</dbReference>
<dbReference type="Gene3D" id="3.40.395.10">
    <property type="entry name" value="Adenoviral Proteinase, Chain A"/>
    <property type="match status" value="1"/>
</dbReference>
<organism evidence="7 8">
    <name type="scientific">Vigna unguiculata</name>
    <name type="common">Cowpea</name>
    <dbReference type="NCBI Taxonomy" id="3917"/>
    <lineage>
        <taxon>Eukaryota</taxon>
        <taxon>Viridiplantae</taxon>
        <taxon>Streptophyta</taxon>
        <taxon>Embryophyta</taxon>
        <taxon>Tracheophyta</taxon>
        <taxon>Spermatophyta</taxon>
        <taxon>Magnoliopsida</taxon>
        <taxon>eudicotyledons</taxon>
        <taxon>Gunneridae</taxon>
        <taxon>Pentapetalae</taxon>
        <taxon>rosids</taxon>
        <taxon>fabids</taxon>
        <taxon>Fabales</taxon>
        <taxon>Fabaceae</taxon>
        <taxon>Papilionoideae</taxon>
        <taxon>50 kb inversion clade</taxon>
        <taxon>NPAAA clade</taxon>
        <taxon>indigoferoid/millettioid clade</taxon>
        <taxon>Phaseoleae</taxon>
        <taxon>Vigna</taxon>
    </lineage>
</organism>
<dbReference type="InterPro" id="IPR038765">
    <property type="entry name" value="Papain-like_cys_pep_sf"/>
</dbReference>
<gene>
    <name evidence="7" type="ORF">DEO72_LG11g1947</name>
</gene>
<dbReference type="GO" id="GO:0008234">
    <property type="term" value="F:cysteine-type peptidase activity"/>
    <property type="evidence" value="ECO:0007669"/>
    <property type="project" value="InterPro"/>
</dbReference>
<protein>
    <recommendedName>
        <fullName evidence="6">Ubiquitin-like protease family profile domain-containing protein</fullName>
    </recommendedName>
</protein>
<evidence type="ECO:0000256" key="4">
    <source>
        <dbReference type="SAM" id="Coils"/>
    </source>
</evidence>
<feature type="compositionally biased region" description="Polar residues" evidence="5">
    <location>
        <begin position="792"/>
        <end position="810"/>
    </location>
</feature>
<evidence type="ECO:0000256" key="2">
    <source>
        <dbReference type="ARBA" id="ARBA00022670"/>
    </source>
</evidence>
<keyword evidence="3" id="KW-0378">Hydrolase</keyword>
<dbReference type="InterPro" id="IPR028045">
    <property type="entry name" value="HROB"/>
</dbReference>
<accession>A0A4D6NPS3</accession>
<dbReference type="AlphaFoldDB" id="A0A4D6NPS3"/>
<dbReference type="Proteomes" id="UP000501690">
    <property type="component" value="Linkage Group LG11"/>
</dbReference>
<name>A0A4D6NPS3_VIGUN</name>
<dbReference type="PANTHER" id="PTHR14523">
    <property type="entry name" value="UNCHARACTERIZED PROTEIN C17ORF53 HOMOLOG"/>
    <property type="match status" value="1"/>
</dbReference>
<evidence type="ECO:0000256" key="1">
    <source>
        <dbReference type="ARBA" id="ARBA00005234"/>
    </source>
</evidence>